<dbReference type="InterPro" id="IPR002560">
    <property type="entry name" value="Transposase_DDE"/>
</dbReference>
<accession>A0AAN0KJ42</accession>
<keyword evidence="6" id="KW-1185">Reference proteome</keyword>
<dbReference type="PANTHER" id="PTHR33498:SF1">
    <property type="entry name" value="TRANSPOSASE FOR INSERTION SEQUENCE ELEMENT IS1557"/>
    <property type="match status" value="1"/>
</dbReference>
<evidence type="ECO:0000313" key="5">
    <source>
        <dbReference type="EMBL" id="BEH03000.1"/>
    </source>
</evidence>
<dbReference type="InterPro" id="IPR029261">
    <property type="entry name" value="Transposase_Znf"/>
</dbReference>
<dbReference type="Pfam" id="PF01610">
    <property type="entry name" value="DDE_Tnp_ISL3"/>
    <property type="match status" value="1"/>
</dbReference>
<evidence type="ECO:0000259" key="3">
    <source>
        <dbReference type="Pfam" id="PF13542"/>
    </source>
</evidence>
<feature type="compositionally biased region" description="Basic and acidic residues" evidence="1">
    <location>
        <begin position="263"/>
        <end position="284"/>
    </location>
</feature>
<dbReference type="NCBIfam" id="NF033550">
    <property type="entry name" value="transpos_ISL3"/>
    <property type="match status" value="1"/>
</dbReference>
<evidence type="ECO:0000259" key="4">
    <source>
        <dbReference type="Pfam" id="PF14690"/>
    </source>
</evidence>
<dbReference type="EMBL" id="AP028056">
    <property type="protein sequence ID" value="BEH03000.1"/>
    <property type="molecule type" value="Genomic_DNA"/>
</dbReference>
<evidence type="ECO:0000256" key="1">
    <source>
        <dbReference type="SAM" id="MobiDB-lite"/>
    </source>
</evidence>
<feature type="domain" description="Transposase IS204/IS1001/IS1096/IS1165 DDE" evidence="2">
    <location>
        <begin position="159"/>
        <end position="419"/>
    </location>
</feature>
<feature type="region of interest" description="Disordered" evidence="1">
    <location>
        <begin position="263"/>
        <end position="291"/>
    </location>
</feature>
<feature type="domain" description="Transposase IS204/IS1001/IS1096/IS1165 helix-turn-helix" evidence="3">
    <location>
        <begin position="94"/>
        <end position="143"/>
    </location>
</feature>
<name>A0AAN0KJ42_9ACTN</name>
<dbReference type="InterPro" id="IPR032877">
    <property type="entry name" value="Transposase_HTH"/>
</dbReference>
<dbReference type="Pfam" id="PF13542">
    <property type="entry name" value="HTH_Tnp_ISL3"/>
    <property type="match status" value="1"/>
</dbReference>
<dbReference type="KEGG" id="broo:brsh051_22810"/>
<sequence length="436" mass="49147">MQETTLWRGLLGVEKTTIIERVEYDDDEEVVVASVRPSGKLKPRCGKCAKRAPRYDWGEGPRRWRGLDLGPVPVWLEANAPRVDCPEHGVTVGQVPWARHGAGHTRFFDDQVAWLATVSSKSAVCELMRIAWRTVGNIISRVWEDTAGSVDLFAGLTRIGIDEISYKKGHKYLTVVVCHDTGRLVWAAPGRDKKTLRAFFDALEASGAGRCAQVTHVSADGADWIGDVVAEKCPHAVRCADPFHVVKWATDALDEVRRQAWNDARKAARSEPRRNVGRPRKDAPARPANDTARRLKNSRYALWKNPEDLTERQTEKLAWIAQTDPRLHRAYLLKEGLRVVFKLPYEQAIDALERWISWARRCRIPAFVKLQRSIVKHRERILAAIEHGLSNGRIESVNTKIRLITRVAYGFRSPDALIALAMLTLGGHRPTLPGRP</sequence>
<gene>
    <name evidence="5" type="ORF">brsh051_22810</name>
</gene>
<reference evidence="5" key="1">
    <citation type="journal article" date="2024" name="Int. J. Syst. Evol. Microbiol.">
        <title>Brooklawnia propionicigenes sp. nov., a facultatively anaerobic, propionate-producing bacterium isolated from a methanogenic reactor treating waste from cattle farms.</title>
        <authorList>
            <person name="Akita Y."/>
            <person name="Ueki A."/>
            <person name="Tonouchi A."/>
            <person name="Sugawara Y."/>
            <person name="Honma S."/>
            <person name="Kaku N."/>
            <person name="Ueki K."/>
        </authorList>
    </citation>
    <scope>NUCLEOTIDE SEQUENCE</scope>
    <source>
        <strain evidence="5">SH051</strain>
    </source>
</reference>
<dbReference type="AlphaFoldDB" id="A0AAN0KJ42"/>
<dbReference type="InterPro" id="IPR047951">
    <property type="entry name" value="Transpos_ISL3"/>
</dbReference>
<evidence type="ECO:0000313" key="6">
    <source>
        <dbReference type="Proteomes" id="UP001431656"/>
    </source>
</evidence>
<protein>
    <submittedName>
        <fullName evidence="5">ISL3 family transposase</fullName>
    </submittedName>
</protein>
<evidence type="ECO:0000259" key="2">
    <source>
        <dbReference type="Pfam" id="PF01610"/>
    </source>
</evidence>
<organism evidence="5 6">
    <name type="scientific">Brooklawnia propionicigenes</name>
    <dbReference type="NCBI Taxonomy" id="3041175"/>
    <lineage>
        <taxon>Bacteria</taxon>
        <taxon>Bacillati</taxon>
        <taxon>Actinomycetota</taxon>
        <taxon>Actinomycetes</taxon>
        <taxon>Propionibacteriales</taxon>
        <taxon>Propionibacteriaceae</taxon>
        <taxon>Brooklawnia</taxon>
    </lineage>
</organism>
<proteinExistence type="predicted"/>
<dbReference type="Pfam" id="PF14690">
    <property type="entry name" value="Zn_ribbon_ISL3"/>
    <property type="match status" value="1"/>
</dbReference>
<dbReference type="RefSeq" id="WP_286265096.1">
    <property type="nucleotide sequence ID" value="NZ_AP028056.1"/>
</dbReference>
<dbReference type="Proteomes" id="UP001431656">
    <property type="component" value="Chromosome"/>
</dbReference>
<feature type="domain" description="Transposase IS204/IS1001/IS1096/IS1165 zinc-finger" evidence="4">
    <location>
        <begin position="43"/>
        <end position="88"/>
    </location>
</feature>
<dbReference type="PANTHER" id="PTHR33498">
    <property type="entry name" value="TRANSPOSASE FOR INSERTION SEQUENCE ELEMENT IS1557"/>
    <property type="match status" value="1"/>
</dbReference>